<feature type="non-terminal residue" evidence="1">
    <location>
        <position position="138"/>
    </location>
</feature>
<protein>
    <submittedName>
        <fullName evidence="1">Uncharacterized protein</fullName>
    </submittedName>
</protein>
<evidence type="ECO:0000313" key="1">
    <source>
        <dbReference type="EMBL" id="GIM04354.1"/>
    </source>
</evidence>
<dbReference type="EMBL" id="BNCQ01000016">
    <property type="protein sequence ID" value="GIM04354.1"/>
    <property type="molecule type" value="Genomic_DNA"/>
</dbReference>
<gene>
    <name evidence="1" type="ORF">Vretimale_8936</name>
</gene>
<accession>A0A8J4LP72</accession>
<name>A0A8J4LP72_9CHLO</name>
<dbReference type="Proteomes" id="UP000722791">
    <property type="component" value="Unassembled WGS sequence"/>
</dbReference>
<comment type="caution">
    <text evidence="1">The sequence shown here is derived from an EMBL/GenBank/DDBJ whole genome shotgun (WGS) entry which is preliminary data.</text>
</comment>
<organism evidence="1 2">
    <name type="scientific">Volvox reticuliferus</name>
    <dbReference type="NCBI Taxonomy" id="1737510"/>
    <lineage>
        <taxon>Eukaryota</taxon>
        <taxon>Viridiplantae</taxon>
        <taxon>Chlorophyta</taxon>
        <taxon>core chlorophytes</taxon>
        <taxon>Chlorophyceae</taxon>
        <taxon>CS clade</taxon>
        <taxon>Chlamydomonadales</taxon>
        <taxon>Volvocaceae</taxon>
        <taxon>Volvox</taxon>
    </lineage>
</organism>
<evidence type="ECO:0000313" key="2">
    <source>
        <dbReference type="Proteomes" id="UP000722791"/>
    </source>
</evidence>
<proteinExistence type="predicted"/>
<dbReference type="AlphaFoldDB" id="A0A8J4LP72"/>
<sequence>RGRWWPVGFGKVVGGEGLQPPESCLGDIVRDREVEVSCVDFVEVKLGASIKKDQPHDNVIRLPPDDQPGQVTPLTTGARNEHSLLMLNFHQQVDVGKSALGLCSVIIECTKLGCVSHLIGDVVAVQEGLIEGENTRIP</sequence>
<reference evidence="1" key="1">
    <citation type="journal article" date="2021" name="Proc. Natl. Acad. Sci. U.S.A.">
        <title>Three genomes in the algal genus Volvox reveal the fate of a haploid sex-determining region after a transition to homothallism.</title>
        <authorList>
            <person name="Yamamoto K."/>
            <person name="Hamaji T."/>
            <person name="Kawai-Toyooka H."/>
            <person name="Matsuzaki R."/>
            <person name="Takahashi F."/>
            <person name="Nishimura Y."/>
            <person name="Kawachi M."/>
            <person name="Noguchi H."/>
            <person name="Minakuchi Y."/>
            <person name="Umen J.G."/>
            <person name="Toyoda A."/>
            <person name="Nozaki H."/>
        </authorList>
    </citation>
    <scope>NUCLEOTIDE SEQUENCE</scope>
    <source>
        <strain evidence="1">NIES-3785</strain>
    </source>
</reference>
<feature type="non-terminal residue" evidence="1">
    <location>
        <position position="1"/>
    </location>
</feature>